<evidence type="ECO:0000313" key="2">
    <source>
        <dbReference type="Proteomes" id="UP000324241"/>
    </source>
</evidence>
<comment type="caution">
    <text evidence="1">The sequence shown here is derived from an EMBL/GenBank/DDBJ whole genome shotgun (WGS) entry which is preliminary data.</text>
</comment>
<reference evidence="1 2" key="1">
    <citation type="submission" date="2019-08" db="EMBL/GenBank/DDBJ databases">
        <title>The genome sequence of a newly discovered highly antifungal drug resistant Aspergillus species, Aspergillus tanneri NIH 1004.</title>
        <authorList>
            <person name="Mounaud S."/>
            <person name="Singh I."/>
            <person name="Joardar V."/>
            <person name="Pakala S."/>
            <person name="Pakala S."/>
            <person name="Venepally P."/>
            <person name="Chung J.K."/>
            <person name="Losada L."/>
            <person name="Nierman W.C."/>
        </authorList>
    </citation>
    <scope>NUCLEOTIDE SEQUENCE [LARGE SCALE GENOMIC DNA]</scope>
    <source>
        <strain evidence="1 2">NIH1004</strain>
    </source>
</reference>
<protein>
    <submittedName>
        <fullName evidence="1">Uncharacterized protein</fullName>
    </submittedName>
</protein>
<evidence type="ECO:0000313" key="1">
    <source>
        <dbReference type="EMBL" id="KAA8642823.1"/>
    </source>
</evidence>
<proteinExistence type="predicted"/>
<dbReference type="EMBL" id="QUQM01000005">
    <property type="protein sequence ID" value="KAA8642823.1"/>
    <property type="molecule type" value="Genomic_DNA"/>
</dbReference>
<sequence length="123" mass="13207">MSAAVDIRFVETGDILDCLGETCVIRLAGDMIDEALLCEVVHYPGNEVTTQAVWLRIMQSEQTRSKSTTSHTPSTIAVAAAEPRQLIEDLGLKDGSGRAVRGCVLRPVPVSDHISVGQMVATE</sequence>
<dbReference type="Proteomes" id="UP000324241">
    <property type="component" value="Unassembled WGS sequence"/>
</dbReference>
<name>A0A5M9MD03_9EURO</name>
<organism evidence="1 2">
    <name type="scientific">Aspergillus tanneri</name>
    <dbReference type="NCBI Taxonomy" id="1220188"/>
    <lineage>
        <taxon>Eukaryota</taxon>
        <taxon>Fungi</taxon>
        <taxon>Dikarya</taxon>
        <taxon>Ascomycota</taxon>
        <taxon>Pezizomycotina</taxon>
        <taxon>Eurotiomycetes</taxon>
        <taxon>Eurotiomycetidae</taxon>
        <taxon>Eurotiales</taxon>
        <taxon>Aspergillaceae</taxon>
        <taxon>Aspergillus</taxon>
        <taxon>Aspergillus subgen. Circumdati</taxon>
    </lineage>
</organism>
<accession>A0A5M9MD03</accession>
<dbReference type="AlphaFoldDB" id="A0A5M9MD03"/>
<dbReference type="RefSeq" id="XP_033422185.1">
    <property type="nucleotide sequence ID" value="XM_033574167.1"/>
</dbReference>
<gene>
    <name evidence="1" type="ORF">ATNIH1004_009576</name>
</gene>
<dbReference type="GeneID" id="54332278"/>